<evidence type="ECO:0000313" key="4">
    <source>
        <dbReference type="Proteomes" id="UP001481677"/>
    </source>
</evidence>
<dbReference type="EMBL" id="JAZHGA010000041">
    <property type="protein sequence ID" value="MEM5345061.1"/>
    <property type="molecule type" value="Genomic_DNA"/>
</dbReference>
<name>A0A5C6VJC3_9BURK</name>
<dbReference type="AlphaFoldDB" id="A0A5C6VJC3"/>
<sequence length="420" mass="46289">MAVGFEFATGWDIYKLNDGVNPVHGTAINDQWIAANTTSYPKAAVVRGGLGWSMTVDGTEIEWVVKEVEENAAGAIQLTQVMNDLTRFVGMLNKRNMQSFLTAADFPIGTFRAPNDRFIIHIKQDMRAKPIEAITQVTGGIRLARVRKLWRLLADPNSHFAKVIFGGEGGGAQGYAGLLKPIILDHTNMYDPNWPNHEPSAKMRGLLTMIMTYLRRGYSPAQQGVGAVKYLFLLMSRTSFGALFKDLPQEEQVHYGGDAGKAQWVEYVCKHLMSRMSNMPATGVDPDGMVVERKITDRGNLSTAPVTLPITRKEWLEGMVEGNDLLSAAAHPLGGDDNDLWADSNPELGHRLRGLAGLGDKMDTVMYAGRQNKAAIIEFRARQAALEYSLWPGYAAAMHSFITEINEGERHGVIDLTPLA</sequence>
<evidence type="ECO:0000313" key="2">
    <source>
        <dbReference type="EMBL" id="TXC84556.1"/>
    </source>
</evidence>
<evidence type="ECO:0000313" key="1">
    <source>
        <dbReference type="EMBL" id="MEM5345061.1"/>
    </source>
</evidence>
<reference evidence="2 3" key="1">
    <citation type="journal article" date="2018" name="Int. J. Syst. Evol. Microbiol.">
        <title>Paraburkholderia azotifigens sp. nov., a nitrogen-fixing bacterium isolated from paddy soil.</title>
        <authorList>
            <person name="Choi G.M."/>
            <person name="Im W.T."/>
        </authorList>
    </citation>
    <scope>NUCLEOTIDE SEQUENCE [LARGE SCALE GENOMIC DNA]</scope>
    <source>
        <strain evidence="2 3">NF 2-5-3</strain>
    </source>
</reference>
<dbReference type="RefSeq" id="WP_147236570.1">
    <property type="nucleotide sequence ID" value="NZ_JAZHFZ010000041.1"/>
</dbReference>
<keyword evidence="4" id="KW-1185">Reference proteome</keyword>
<gene>
    <name evidence="2" type="ORF">FRZ40_30300</name>
    <name evidence="1" type="ORF">V4C56_36225</name>
</gene>
<protein>
    <submittedName>
        <fullName evidence="2">Uncharacterized protein</fullName>
    </submittedName>
</protein>
<comment type="caution">
    <text evidence="2">The sequence shown here is derived from an EMBL/GenBank/DDBJ whole genome shotgun (WGS) entry which is preliminary data.</text>
</comment>
<proteinExistence type="predicted"/>
<dbReference type="Proteomes" id="UP000321776">
    <property type="component" value="Unassembled WGS sequence"/>
</dbReference>
<reference evidence="1 4" key="3">
    <citation type="submission" date="2024-01" db="EMBL/GenBank/DDBJ databases">
        <title>The diversity of rhizobia nodulating Mimosa spp. in eleven states of Brazil covering several biomes is determined by host plant, location, and edaphic factors.</title>
        <authorList>
            <person name="Rouws L."/>
            <person name="Barauna A."/>
            <person name="Beukes C."/>
            <person name="De Faria S.M."/>
            <person name="Gross E."/>
            <person name="Dos Reis Junior F.B."/>
            <person name="Simon M."/>
            <person name="Maluk M."/>
            <person name="Odee D.W."/>
            <person name="Kenicer G."/>
            <person name="Young J.P.W."/>
            <person name="Reis V.M."/>
            <person name="Zilli J."/>
            <person name="James E.K."/>
        </authorList>
    </citation>
    <scope>NUCLEOTIDE SEQUENCE [LARGE SCALE GENOMIC DNA]</scope>
    <source>
        <strain evidence="1 4">JPY530</strain>
    </source>
</reference>
<reference evidence="2" key="2">
    <citation type="submission" date="2019-08" db="EMBL/GenBank/DDBJ databases">
        <authorList>
            <person name="Im W.-T."/>
        </authorList>
    </citation>
    <scope>NUCLEOTIDE SEQUENCE</scope>
    <source>
        <strain evidence="2">NF 2-5-3</strain>
    </source>
</reference>
<accession>A0A5C6VJC3</accession>
<evidence type="ECO:0000313" key="3">
    <source>
        <dbReference type="Proteomes" id="UP000321776"/>
    </source>
</evidence>
<dbReference type="EMBL" id="VOQS01000003">
    <property type="protein sequence ID" value="TXC84556.1"/>
    <property type="molecule type" value="Genomic_DNA"/>
</dbReference>
<dbReference type="Proteomes" id="UP001481677">
    <property type="component" value="Unassembled WGS sequence"/>
</dbReference>
<organism evidence="2 3">
    <name type="scientific">Paraburkholderia azotifigens</name>
    <dbReference type="NCBI Taxonomy" id="2057004"/>
    <lineage>
        <taxon>Bacteria</taxon>
        <taxon>Pseudomonadati</taxon>
        <taxon>Pseudomonadota</taxon>
        <taxon>Betaproteobacteria</taxon>
        <taxon>Burkholderiales</taxon>
        <taxon>Burkholderiaceae</taxon>
        <taxon>Paraburkholderia</taxon>
    </lineage>
</organism>